<evidence type="ECO:0000259" key="3">
    <source>
        <dbReference type="Pfam" id="PF14258"/>
    </source>
</evidence>
<sequence length="380" mass="42497">MKFPRRRLGVMIAMCFAHARANAIAVLMIITLVAAPANNKINSGSTYSRAPYGYGAWYAYMAKRGTPVQRWQKPFEDLANQTDAKGSVTLLRVTSWLTVDAIYGKEREWIKQGNTMVILGVKQPVTDAAFSTIQEASTGKVKVNTRRRYKGNQGKKILSDRFGAVVWEKPIGDGRVIFATTSDLAANAYQDFPANYELLAQLVTPLKAEGNLTNQNPVWVDEYLHGYKDVDVIKREVGETLFSYLAKTPLLPAFIQGLIILLVAIWALNRRFGQPLTLSEPVVDNSEAYIRALAGVLQKAGSSEFVLEVVGKDEQLQLQKALGLGQTLLEEQALIDAWVEQTGRPATELKQLLEIQSSKRRIRESDLLKWLGKWQKIRLD</sequence>
<feature type="domain" description="DUF4350" evidence="3">
    <location>
        <begin position="46"/>
        <end position="203"/>
    </location>
</feature>
<dbReference type="InterPro" id="IPR025646">
    <property type="entry name" value="DUF4350"/>
</dbReference>
<organism evidence="4 5">
    <name type="scientific">Moorena bouillonii PNG</name>
    <dbReference type="NCBI Taxonomy" id="568701"/>
    <lineage>
        <taxon>Bacteria</taxon>
        <taxon>Bacillati</taxon>
        <taxon>Cyanobacteriota</taxon>
        <taxon>Cyanophyceae</taxon>
        <taxon>Coleofasciculales</taxon>
        <taxon>Coleofasciculaceae</taxon>
        <taxon>Moorena</taxon>
    </lineage>
</organism>
<protein>
    <recommendedName>
        <fullName evidence="3">DUF4350 domain-containing protein</fullName>
    </recommendedName>
</protein>
<dbReference type="EMBL" id="MKZS01000001">
    <property type="protein sequence ID" value="OLT57958.1"/>
    <property type="molecule type" value="Genomic_DNA"/>
</dbReference>
<feature type="transmembrane region" description="Helical" evidence="1">
    <location>
        <begin position="250"/>
        <end position="268"/>
    </location>
</feature>
<keyword evidence="2" id="KW-0732">Signal</keyword>
<reference evidence="4 5" key="1">
    <citation type="submission" date="2016-10" db="EMBL/GenBank/DDBJ databases">
        <title>Comparative genomics uncovers the prolific and rare metabolic potential of the cyanobacterial genus Moorea.</title>
        <authorList>
            <person name="Leao T."/>
            <person name="Castelao G."/>
            <person name="Korobeynikov A."/>
            <person name="Monroe E.A."/>
            <person name="Podell S."/>
            <person name="Glukhov E."/>
            <person name="Allen E."/>
            <person name="Gerwick W.H."/>
            <person name="Gerwick L."/>
        </authorList>
    </citation>
    <scope>NUCLEOTIDE SEQUENCE [LARGE SCALE GENOMIC DNA]</scope>
    <source>
        <strain evidence="4 5">PNG5-198</strain>
    </source>
</reference>
<evidence type="ECO:0000256" key="1">
    <source>
        <dbReference type="SAM" id="Phobius"/>
    </source>
</evidence>
<comment type="caution">
    <text evidence="4">The sequence shown here is derived from an EMBL/GenBank/DDBJ whole genome shotgun (WGS) entry which is preliminary data.</text>
</comment>
<keyword evidence="5" id="KW-1185">Reference proteome</keyword>
<name>A0A1U7MW64_9CYAN</name>
<evidence type="ECO:0000313" key="4">
    <source>
        <dbReference type="EMBL" id="OLT57958.1"/>
    </source>
</evidence>
<feature type="chain" id="PRO_5013273458" description="DUF4350 domain-containing protein" evidence="2">
    <location>
        <begin position="20"/>
        <end position="380"/>
    </location>
</feature>
<dbReference type="Proteomes" id="UP000186657">
    <property type="component" value="Unassembled WGS sequence"/>
</dbReference>
<accession>A0A1U7MW64</accession>
<dbReference type="RefSeq" id="WP_075896023.1">
    <property type="nucleotide sequence ID" value="NZ_MKZS01000001.1"/>
</dbReference>
<feature type="signal peptide" evidence="2">
    <location>
        <begin position="1"/>
        <end position="19"/>
    </location>
</feature>
<dbReference type="AlphaFoldDB" id="A0A1U7MW64"/>
<gene>
    <name evidence="4" type="ORF">BJP37_01770</name>
</gene>
<evidence type="ECO:0000256" key="2">
    <source>
        <dbReference type="SAM" id="SignalP"/>
    </source>
</evidence>
<keyword evidence="1" id="KW-0472">Membrane</keyword>
<proteinExistence type="predicted"/>
<keyword evidence="1" id="KW-1133">Transmembrane helix</keyword>
<keyword evidence="1" id="KW-0812">Transmembrane</keyword>
<dbReference type="Pfam" id="PF14258">
    <property type="entry name" value="DUF4350"/>
    <property type="match status" value="1"/>
</dbReference>
<evidence type="ECO:0000313" key="5">
    <source>
        <dbReference type="Proteomes" id="UP000186657"/>
    </source>
</evidence>